<gene>
    <name evidence="4" type="ORF">B0H03_1047</name>
</gene>
<accession>A0ABX5LCW9</accession>
<dbReference type="Pfam" id="PF00248">
    <property type="entry name" value="Aldo_ket_red"/>
    <property type="match status" value="1"/>
</dbReference>
<keyword evidence="1" id="KW-0560">Oxidoreductase</keyword>
<feature type="compositionally biased region" description="Polar residues" evidence="2">
    <location>
        <begin position="1"/>
        <end position="11"/>
    </location>
</feature>
<name>A0ABX5LCW9_9MICO</name>
<keyword evidence="5" id="KW-1185">Reference proteome</keyword>
<dbReference type="Gene3D" id="3.20.20.100">
    <property type="entry name" value="NADP-dependent oxidoreductase domain"/>
    <property type="match status" value="1"/>
</dbReference>
<comment type="caution">
    <text evidence="4">The sequence shown here is derived from an EMBL/GenBank/DDBJ whole genome shotgun (WGS) entry which is preliminary data.</text>
</comment>
<sequence>MRGWSGLSSYDSYDPEETRMDSTRLGSSGLQVSRIILGCMSFGAPDRGAHGWSMGEEESRPFLRRALELGITTFDTADVYSDGTSEEFVGRALADFAVREEVVIATKVHGQMRPGPNGGGLSRRHILSAIDDSLCRLGIEYVDLYQIHRWDPETPIEETMETLHDVVRSGKARYIGASSMWTWQFAKAQYTADLGGWTRFVSMQDQYNLIQREDERELHPFCSDQGVGVIPWSPLARGRLTRDWDETTVRTETDVFGGTLYRQQEDSDRRTAAIVARIAGEHGVSRAQVALAWVRQQEAVTAPIVGATKMQHLEDAVASLDLTLGEDELAALSADYAPRFAEGF</sequence>
<dbReference type="PANTHER" id="PTHR43364:SF4">
    <property type="entry name" value="NAD(P)-LINKED OXIDOREDUCTASE SUPERFAMILY PROTEIN"/>
    <property type="match status" value="1"/>
</dbReference>
<evidence type="ECO:0000313" key="5">
    <source>
        <dbReference type="Proteomes" id="UP000245674"/>
    </source>
</evidence>
<organism evidence="4 5">
    <name type="scientific">Rathayibacter iranicus NCPPB 2253 = VKM Ac-1602</name>
    <dbReference type="NCBI Taxonomy" id="1328868"/>
    <lineage>
        <taxon>Bacteria</taxon>
        <taxon>Bacillati</taxon>
        <taxon>Actinomycetota</taxon>
        <taxon>Actinomycetes</taxon>
        <taxon>Micrococcales</taxon>
        <taxon>Microbacteriaceae</taxon>
        <taxon>Rathayibacter</taxon>
    </lineage>
</organism>
<dbReference type="InterPro" id="IPR020471">
    <property type="entry name" value="AKR"/>
</dbReference>
<feature type="region of interest" description="Disordered" evidence="2">
    <location>
        <begin position="1"/>
        <end position="25"/>
    </location>
</feature>
<dbReference type="PRINTS" id="PR00069">
    <property type="entry name" value="ALDKETRDTASE"/>
</dbReference>
<dbReference type="InterPro" id="IPR050523">
    <property type="entry name" value="AKR_Detox_Biosynth"/>
</dbReference>
<reference evidence="4 5" key="1">
    <citation type="submission" date="2018-03" db="EMBL/GenBank/DDBJ databases">
        <title>Genomic Encyclopedia of Type Strains, Phase III (KMG-III): the genomes of soil and plant-associated and newly described type strains.</title>
        <authorList>
            <person name="Whitman W."/>
        </authorList>
    </citation>
    <scope>NUCLEOTIDE SEQUENCE [LARGE SCALE GENOMIC DNA]</scope>
    <source>
        <strain evidence="4 5">VKM Ac-1602</strain>
    </source>
</reference>
<evidence type="ECO:0000259" key="3">
    <source>
        <dbReference type="Pfam" id="PF00248"/>
    </source>
</evidence>
<dbReference type="CDD" id="cd19079">
    <property type="entry name" value="AKR_EcYajO-like"/>
    <property type="match status" value="1"/>
</dbReference>
<dbReference type="Proteomes" id="UP000245674">
    <property type="component" value="Unassembled WGS sequence"/>
</dbReference>
<evidence type="ECO:0000256" key="1">
    <source>
        <dbReference type="ARBA" id="ARBA00023002"/>
    </source>
</evidence>
<evidence type="ECO:0000256" key="2">
    <source>
        <dbReference type="SAM" id="MobiDB-lite"/>
    </source>
</evidence>
<dbReference type="PANTHER" id="PTHR43364">
    <property type="entry name" value="NADH-SPECIFIC METHYLGLYOXAL REDUCTASE-RELATED"/>
    <property type="match status" value="1"/>
</dbReference>
<dbReference type="InterPro" id="IPR036812">
    <property type="entry name" value="NAD(P)_OxRdtase_dom_sf"/>
</dbReference>
<dbReference type="InterPro" id="IPR023210">
    <property type="entry name" value="NADP_OxRdtase_dom"/>
</dbReference>
<dbReference type="EMBL" id="QGDV01000004">
    <property type="protein sequence ID" value="PWJ64641.1"/>
    <property type="molecule type" value="Genomic_DNA"/>
</dbReference>
<dbReference type="SUPFAM" id="SSF51430">
    <property type="entry name" value="NAD(P)-linked oxidoreductase"/>
    <property type="match status" value="1"/>
</dbReference>
<feature type="domain" description="NADP-dependent oxidoreductase" evidence="3">
    <location>
        <begin position="34"/>
        <end position="332"/>
    </location>
</feature>
<proteinExistence type="predicted"/>
<protein>
    <submittedName>
        <fullName evidence="4">Aryl-alcohol dehydrogenase-like predicted oxidoreductase</fullName>
    </submittedName>
</protein>
<evidence type="ECO:0000313" key="4">
    <source>
        <dbReference type="EMBL" id="PWJ64641.1"/>
    </source>
</evidence>